<protein>
    <submittedName>
        <fullName evidence="3">Uncharacterized protein</fullName>
    </submittedName>
</protein>
<feature type="compositionally biased region" description="Polar residues" evidence="1">
    <location>
        <begin position="691"/>
        <end position="700"/>
    </location>
</feature>
<feature type="transmembrane region" description="Helical" evidence="2">
    <location>
        <begin position="299"/>
        <end position="322"/>
    </location>
</feature>
<dbReference type="AlphaFoldDB" id="A0A167GW12"/>
<evidence type="ECO:0000313" key="3">
    <source>
        <dbReference type="EMBL" id="OAA47172.1"/>
    </source>
</evidence>
<evidence type="ECO:0000313" key="4">
    <source>
        <dbReference type="Proteomes" id="UP000076863"/>
    </source>
</evidence>
<reference evidence="3 4" key="1">
    <citation type="journal article" date="2016" name="Genome Biol. Evol.">
        <title>Divergent and convergent evolution of fungal pathogenicity.</title>
        <authorList>
            <person name="Shang Y."/>
            <person name="Xiao G."/>
            <person name="Zheng P."/>
            <person name="Cen K."/>
            <person name="Zhan S."/>
            <person name="Wang C."/>
        </authorList>
    </citation>
    <scope>NUCLEOTIDE SEQUENCE [LARGE SCALE GENOMIC DNA]</scope>
    <source>
        <strain evidence="3 4">RCEF 3172</strain>
    </source>
</reference>
<name>A0A167GW12_9HYPO</name>
<feature type="transmembrane region" description="Helical" evidence="2">
    <location>
        <begin position="248"/>
        <end position="273"/>
    </location>
</feature>
<evidence type="ECO:0000256" key="2">
    <source>
        <dbReference type="SAM" id="Phobius"/>
    </source>
</evidence>
<gene>
    <name evidence="3" type="ORF">BBO_02627</name>
</gene>
<dbReference type="OrthoDB" id="2688021at2759"/>
<dbReference type="EMBL" id="AZHA01000006">
    <property type="protein sequence ID" value="OAA47172.1"/>
    <property type="molecule type" value="Genomic_DNA"/>
</dbReference>
<organism evidence="3 4">
    <name type="scientific">Beauveria brongniartii RCEF 3172</name>
    <dbReference type="NCBI Taxonomy" id="1081107"/>
    <lineage>
        <taxon>Eukaryota</taxon>
        <taxon>Fungi</taxon>
        <taxon>Dikarya</taxon>
        <taxon>Ascomycota</taxon>
        <taxon>Pezizomycotina</taxon>
        <taxon>Sordariomycetes</taxon>
        <taxon>Hypocreomycetidae</taxon>
        <taxon>Hypocreales</taxon>
        <taxon>Cordycipitaceae</taxon>
        <taxon>Beauveria</taxon>
        <taxon>Beauveria brongniartii</taxon>
    </lineage>
</organism>
<dbReference type="Proteomes" id="UP000076863">
    <property type="component" value="Unassembled WGS sequence"/>
</dbReference>
<sequence length="725" mass="80863">MTTSEQRKKASPAILPQNTVQLDHHPGAVKQATDRKMIRRMRAVKNLNSQKYGQIHDDFDAPLPNMTTAEQRKKASPAILPQSITQLDNHPRAVKQMTDQKTIRRMRAVKNMNYQKHGINHGKSQELEERRQEYRLEYLPEHQPEIGQDPEDEPEQEQIHAKHYPTKPLDLGEDSIAYPPYDPGSTTKTLGILTTSVGALAAVACLAYGSFILTHCDVDVGLIDFSDTAIPGEKYAFKSAIWPKVASFLINLALTLCIEGMMSIHSVSLRWALYDEGRLEWNTNLRLFTSSRKSGPNRWYVNALMLFCLILTYAASSAMFPLDRLGNRGGLNDYDTAPNVDGRIGVFHVNGAAVLAMGIGLAGQAVVASWCLFVSSATIPTWSSNPLNVTLTTLHNGQFTHQSDRCMLSVHQRHQRPSHHVFPSKKQQSICEAVPSVRLIIGFLWILAVLNIAWAVATTVVRRTVVPPISSWFSWDDPVNSFQLQFSPAQYYNSGGTIFSTSTQAALCVLFVGLVQSLQTIGSHCTELLVNVSRDEASWRHVYSDKQHNSAKGARLKTNPILDAVMYWESLVLLIAKALLHWMMGQAMTPAITTVEVGQRPGKQTGSTLSKDSKFMYEFDVVFNYTRLVIYSMLFVLLAVFTSHLALRRRDGCLPATMGHLPTLANLIDDWRTDNEGRMWWGDKASQSRSEDTSIASRSSVVRHAGTSPKKAQVGPIYANRPYAG</sequence>
<keyword evidence="4" id="KW-1185">Reference proteome</keyword>
<feature type="transmembrane region" description="Helical" evidence="2">
    <location>
        <begin position="565"/>
        <end position="584"/>
    </location>
</feature>
<evidence type="ECO:0000256" key="1">
    <source>
        <dbReference type="SAM" id="MobiDB-lite"/>
    </source>
</evidence>
<comment type="caution">
    <text evidence="3">The sequence shown here is derived from an EMBL/GenBank/DDBJ whole genome shotgun (WGS) entry which is preliminary data.</text>
</comment>
<keyword evidence="2" id="KW-0472">Membrane</keyword>
<feature type="region of interest" description="Disordered" evidence="1">
    <location>
        <begin position="691"/>
        <end position="725"/>
    </location>
</feature>
<proteinExistence type="predicted"/>
<keyword evidence="2" id="KW-0812">Transmembrane</keyword>
<accession>A0A167GW12</accession>
<feature type="transmembrane region" description="Helical" evidence="2">
    <location>
        <begin position="439"/>
        <end position="461"/>
    </location>
</feature>
<keyword evidence="2" id="KW-1133">Transmembrane helix</keyword>
<feature type="transmembrane region" description="Helical" evidence="2">
    <location>
        <begin position="353"/>
        <end position="379"/>
    </location>
</feature>
<feature type="transmembrane region" description="Helical" evidence="2">
    <location>
        <begin position="628"/>
        <end position="647"/>
    </location>
</feature>